<evidence type="ECO:0000256" key="1">
    <source>
        <dbReference type="ARBA" id="ARBA00004141"/>
    </source>
</evidence>
<evidence type="ECO:0000313" key="11">
    <source>
        <dbReference type="EMBL" id="RXR22600.1"/>
    </source>
</evidence>
<comment type="subcellular location">
    <subcellularLocation>
        <location evidence="1">Membrane</location>
        <topology evidence="1">Multi-pass membrane protein</topology>
    </subcellularLocation>
</comment>
<evidence type="ECO:0000259" key="9">
    <source>
        <dbReference type="Pfam" id="PF01694"/>
    </source>
</evidence>
<dbReference type="GO" id="GO:0016020">
    <property type="term" value="C:membrane"/>
    <property type="evidence" value="ECO:0007669"/>
    <property type="project" value="UniProtKB-SubCell"/>
</dbReference>
<feature type="domain" description="Peptidase S54 rhomboid" evidence="9">
    <location>
        <begin position="62"/>
        <end position="202"/>
    </location>
</feature>
<evidence type="ECO:0000313" key="12">
    <source>
        <dbReference type="Proteomes" id="UP000289857"/>
    </source>
</evidence>
<evidence type="ECO:0000259" key="10">
    <source>
        <dbReference type="Pfam" id="PF20216"/>
    </source>
</evidence>
<evidence type="ECO:0000256" key="3">
    <source>
        <dbReference type="ARBA" id="ARBA00022692"/>
    </source>
</evidence>
<dbReference type="Pfam" id="PF01694">
    <property type="entry name" value="Rhomboid"/>
    <property type="match status" value="1"/>
</dbReference>
<protein>
    <submittedName>
        <fullName evidence="11">Rhomboid family intramembrane serine protease</fullName>
    </submittedName>
</protein>
<keyword evidence="6 8" id="KW-0472">Membrane</keyword>
<dbReference type="RefSeq" id="WP_129461485.1">
    <property type="nucleotide sequence ID" value="NZ_SBKN01000004.1"/>
</dbReference>
<dbReference type="InterPro" id="IPR022764">
    <property type="entry name" value="Peptidase_S54_rhomboid_dom"/>
</dbReference>
<dbReference type="InterPro" id="IPR050925">
    <property type="entry name" value="Rhomboid_protease_S54"/>
</dbReference>
<dbReference type="AlphaFoldDB" id="A0A4Q1K962"/>
<comment type="caution">
    <text evidence="11">The sequence shown here is derived from an EMBL/GenBank/DDBJ whole genome shotgun (WGS) entry which is preliminary data.</text>
</comment>
<accession>A0A4Q1K962</accession>
<evidence type="ECO:0000256" key="5">
    <source>
        <dbReference type="ARBA" id="ARBA00022989"/>
    </source>
</evidence>
<proteinExistence type="inferred from homology"/>
<evidence type="ECO:0000256" key="2">
    <source>
        <dbReference type="ARBA" id="ARBA00009045"/>
    </source>
</evidence>
<evidence type="ECO:0000256" key="8">
    <source>
        <dbReference type="SAM" id="Phobius"/>
    </source>
</evidence>
<dbReference type="PANTHER" id="PTHR43731:SF14">
    <property type="entry name" value="PRESENILIN-ASSOCIATED RHOMBOID-LIKE PROTEIN, MITOCHONDRIAL"/>
    <property type="match status" value="1"/>
</dbReference>
<reference evidence="12" key="1">
    <citation type="submission" date="2019-01" db="EMBL/GenBank/DDBJ databases">
        <title>Cytophagaceae bacterium strain CAR-16.</title>
        <authorList>
            <person name="Chen W.-M."/>
        </authorList>
    </citation>
    <scope>NUCLEOTIDE SEQUENCE [LARGE SCALE GENOMIC DNA]</scope>
    <source>
        <strain evidence="12">WWJ-16</strain>
    </source>
</reference>
<dbReference type="Gene3D" id="1.20.1540.10">
    <property type="entry name" value="Rhomboid-like"/>
    <property type="match status" value="1"/>
</dbReference>
<feature type="transmembrane region" description="Helical" evidence="8">
    <location>
        <begin position="20"/>
        <end position="38"/>
    </location>
</feature>
<dbReference type="SUPFAM" id="SSF144091">
    <property type="entry name" value="Rhomboid-like"/>
    <property type="match status" value="1"/>
</dbReference>
<dbReference type="EMBL" id="SBKN01000004">
    <property type="protein sequence ID" value="RXR22600.1"/>
    <property type="molecule type" value="Genomic_DNA"/>
</dbReference>
<keyword evidence="5 8" id="KW-1133">Transmembrane helix</keyword>
<evidence type="ECO:0000256" key="7">
    <source>
        <dbReference type="SAM" id="MobiDB-lite"/>
    </source>
</evidence>
<feature type="transmembrane region" description="Helical" evidence="8">
    <location>
        <begin position="65"/>
        <end position="89"/>
    </location>
</feature>
<evidence type="ECO:0000256" key="6">
    <source>
        <dbReference type="ARBA" id="ARBA00023136"/>
    </source>
</evidence>
<feature type="transmembrane region" description="Helical" evidence="8">
    <location>
        <begin position="101"/>
        <end position="123"/>
    </location>
</feature>
<name>A0A4Q1K962_9FLAO</name>
<keyword evidence="3 8" id="KW-0812">Transmembrane</keyword>
<organism evidence="11 12">
    <name type="scientific">Flavobacterium stagni</name>
    <dbReference type="NCBI Taxonomy" id="2506421"/>
    <lineage>
        <taxon>Bacteria</taxon>
        <taxon>Pseudomonadati</taxon>
        <taxon>Bacteroidota</taxon>
        <taxon>Flavobacteriia</taxon>
        <taxon>Flavobacteriales</taxon>
        <taxon>Flavobacteriaceae</taxon>
        <taxon>Flavobacterium</taxon>
    </lineage>
</organism>
<feature type="domain" description="DUF6576" evidence="10">
    <location>
        <begin position="253"/>
        <end position="283"/>
    </location>
</feature>
<dbReference type="PANTHER" id="PTHR43731">
    <property type="entry name" value="RHOMBOID PROTEASE"/>
    <property type="match status" value="1"/>
</dbReference>
<feature type="region of interest" description="Disordered" evidence="7">
    <location>
        <begin position="227"/>
        <end position="254"/>
    </location>
</feature>
<keyword evidence="12" id="KW-1185">Reference proteome</keyword>
<dbReference type="GO" id="GO:0006508">
    <property type="term" value="P:proteolysis"/>
    <property type="evidence" value="ECO:0007669"/>
    <property type="project" value="UniProtKB-KW"/>
</dbReference>
<sequence length="290" mass="32564">MSIWQDIKLQYRIGGIVNQVIYWNVGVFLIAIPLFYSFRQGYFDYPNWLALSSSFQEFPYRPWTLITYGFLHSGFLHLFFNMVMLNFAGRLFQTFFTQKQFLGMYLLSLVFSGLSFAIIYTFLGGNNSIVGASGAALATLVAVTTYQPLMELHLMLIGRVKLWHVTGVLLLLDVLQFSLGNSGGHIAHLSGALFGIIYIKLLQSGTDLSVVVTKVIDFFANLGKPKSKSPFKHVHKNAPPKRSASQSTGVVMKDKKQQQIDEILDKISQSGYDSLTQAEKEFLFRAGNDS</sequence>
<dbReference type="Pfam" id="PF20216">
    <property type="entry name" value="DUF6576"/>
    <property type="match status" value="1"/>
</dbReference>
<keyword evidence="4" id="KW-0378">Hydrolase</keyword>
<dbReference type="OrthoDB" id="680602at2"/>
<feature type="compositionally biased region" description="Basic residues" evidence="7">
    <location>
        <begin position="227"/>
        <end position="239"/>
    </location>
</feature>
<dbReference type="InterPro" id="IPR035952">
    <property type="entry name" value="Rhomboid-like_sf"/>
</dbReference>
<evidence type="ECO:0000256" key="4">
    <source>
        <dbReference type="ARBA" id="ARBA00022801"/>
    </source>
</evidence>
<gene>
    <name evidence="11" type="ORF">EQG61_08435</name>
</gene>
<feature type="transmembrane region" description="Helical" evidence="8">
    <location>
        <begin position="129"/>
        <end position="150"/>
    </location>
</feature>
<dbReference type="GO" id="GO:0004252">
    <property type="term" value="F:serine-type endopeptidase activity"/>
    <property type="evidence" value="ECO:0007669"/>
    <property type="project" value="InterPro"/>
</dbReference>
<comment type="similarity">
    <text evidence="2">Belongs to the peptidase S54 family.</text>
</comment>
<keyword evidence="11" id="KW-0645">Protease</keyword>
<dbReference type="Proteomes" id="UP000289857">
    <property type="component" value="Unassembled WGS sequence"/>
</dbReference>
<dbReference type="InterPro" id="IPR046483">
    <property type="entry name" value="DUF6576"/>
</dbReference>